<dbReference type="Proteomes" id="UP000320679">
    <property type="component" value="Unassembled WGS sequence"/>
</dbReference>
<gene>
    <name evidence="3" type="ORF">E3J59_03610</name>
</gene>
<feature type="binding site" evidence="2">
    <location>
        <position position="18"/>
    </location>
    <ligand>
        <name>Mg(2+)</name>
        <dbReference type="ChEBI" id="CHEBI:18420"/>
    </ligand>
</feature>
<sequence length="241" mass="28401">MLDVSRDKLPEHVAIIMDGNGRWARKKGKSRNEGHRVGIEKIREMVEICLDLGIKFLTIYAFSCQNWKRPREEVNFLMKRFERYLDEEGQELKRKGVRLKVIGRKKELSQTLQKKIEKTMRMTQNNDKLHLNLAINYGGQEEIVDAVKKIAEETRKGTLASQEIDVDLFGKYLYTADQPYPDLLIRTSGEQRVSNFLLWQIAYAELWITPTLWPDFEKEEFIKAIRDYASRKRRFGGLEEE</sequence>
<feature type="binding site" evidence="2">
    <location>
        <position position="23"/>
    </location>
    <ligand>
        <name>substrate</name>
    </ligand>
</feature>
<feature type="binding site" evidence="2">
    <location>
        <position position="69"/>
    </location>
    <ligand>
        <name>substrate</name>
    </ligand>
</feature>
<dbReference type="InterPro" id="IPR001441">
    <property type="entry name" value="UPP_synth-like"/>
</dbReference>
<dbReference type="AlphaFoldDB" id="A0A523UT56"/>
<evidence type="ECO:0000313" key="4">
    <source>
        <dbReference type="Proteomes" id="UP000320679"/>
    </source>
</evidence>
<organism evidence="3 4">
    <name type="scientific">Aerophobetes bacterium</name>
    <dbReference type="NCBI Taxonomy" id="2030807"/>
    <lineage>
        <taxon>Bacteria</taxon>
        <taxon>Candidatus Aerophobota</taxon>
    </lineage>
</organism>
<accession>A0A523UT56</accession>
<dbReference type="CDD" id="cd00475">
    <property type="entry name" value="Cis_IPPS"/>
    <property type="match status" value="1"/>
</dbReference>
<feature type="active site" description="Proton acceptor" evidence="2">
    <location>
        <position position="66"/>
    </location>
</feature>
<feature type="binding site" evidence="2">
    <location>
        <position position="186"/>
    </location>
    <ligand>
        <name>substrate</name>
    </ligand>
</feature>
<dbReference type="PROSITE" id="PS01066">
    <property type="entry name" value="UPP_SYNTHASE"/>
    <property type="match status" value="1"/>
</dbReference>
<dbReference type="EC" id="2.5.1.-" evidence="2"/>
<feature type="binding site" evidence="2">
    <location>
        <begin position="192"/>
        <end position="194"/>
    </location>
    <ligand>
        <name>substrate</name>
    </ligand>
</feature>
<dbReference type="EMBL" id="SOJK01000156">
    <property type="protein sequence ID" value="TET45718.1"/>
    <property type="molecule type" value="Genomic_DNA"/>
</dbReference>
<feature type="binding site" evidence="2">
    <location>
        <position position="35"/>
    </location>
    <ligand>
        <name>substrate</name>
    </ligand>
</feature>
<evidence type="ECO:0000256" key="2">
    <source>
        <dbReference type="HAMAP-Rule" id="MF_01139"/>
    </source>
</evidence>
<reference evidence="3 4" key="1">
    <citation type="submission" date="2019-03" db="EMBL/GenBank/DDBJ databases">
        <title>Metabolic potential of uncultured bacteria and archaea associated with petroleum seepage in deep-sea sediments.</title>
        <authorList>
            <person name="Dong X."/>
            <person name="Hubert C."/>
        </authorList>
    </citation>
    <scope>NUCLEOTIDE SEQUENCE [LARGE SCALE GENOMIC DNA]</scope>
    <source>
        <strain evidence="3">E29_bin78</strain>
    </source>
</reference>
<comment type="similarity">
    <text evidence="2">Belongs to the UPP synthase family.</text>
</comment>
<name>A0A523UT56_UNCAE</name>
<dbReference type="PANTHER" id="PTHR10291">
    <property type="entry name" value="DEHYDRODOLICHYL DIPHOSPHATE SYNTHASE FAMILY MEMBER"/>
    <property type="match status" value="1"/>
</dbReference>
<feature type="binding site" evidence="2">
    <location>
        <position position="205"/>
    </location>
    <ligand>
        <name>Mg(2+)</name>
        <dbReference type="ChEBI" id="CHEBI:18420"/>
    </ligand>
</feature>
<comment type="function">
    <text evidence="2">Catalyzes the condensation of isopentenyl diphosphate (IPP) with allylic pyrophosphates generating different type of terpenoids.</text>
</comment>
<evidence type="ECO:0000256" key="1">
    <source>
        <dbReference type="ARBA" id="ARBA00022679"/>
    </source>
</evidence>
<feature type="binding site" evidence="2">
    <location>
        <begin position="19"/>
        <end position="22"/>
    </location>
    <ligand>
        <name>substrate</name>
    </ligand>
</feature>
<feature type="binding site" evidence="2">
    <location>
        <position position="67"/>
    </location>
    <ligand>
        <name>substrate</name>
    </ligand>
</feature>
<dbReference type="FunFam" id="3.40.1180.10:FF:000001">
    <property type="entry name" value="(2E,6E)-farnesyl-diphosphate-specific ditrans,polycis-undecaprenyl-diphosphate synthase"/>
    <property type="match status" value="1"/>
</dbReference>
<evidence type="ECO:0000313" key="3">
    <source>
        <dbReference type="EMBL" id="TET45718.1"/>
    </source>
</evidence>
<dbReference type="Gene3D" id="3.40.1180.10">
    <property type="entry name" value="Decaprenyl diphosphate synthase-like"/>
    <property type="match status" value="1"/>
</dbReference>
<dbReference type="SUPFAM" id="SSF64005">
    <property type="entry name" value="Undecaprenyl diphosphate synthase"/>
    <property type="match status" value="1"/>
</dbReference>
<comment type="caution">
    <text evidence="2">Lacks conserved residue(s) required for the propagation of feature annotation.</text>
</comment>
<dbReference type="HAMAP" id="MF_01139">
    <property type="entry name" value="ISPT"/>
    <property type="match status" value="1"/>
</dbReference>
<proteinExistence type="inferred from homology"/>
<dbReference type="PANTHER" id="PTHR10291:SF0">
    <property type="entry name" value="DEHYDRODOLICHYL DIPHOSPHATE SYNTHASE 2"/>
    <property type="match status" value="1"/>
</dbReference>
<feature type="binding site" evidence="2">
    <location>
        <position position="31"/>
    </location>
    <ligand>
        <name>substrate</name>
    </ligand>
</feature>
<dbReference type="NCBIfam" id="NF011405">
    <property type="entry name" value="PRK14830.1"/>
    <property type="match status" value="1"/>
</dbReference>
<keyword evidence="1 2" id="KW-0808">Transferase</keyword>
<dbReference type="GO" id="GO:0045547">
    <property type="term" value="F:ditrans,polycis-polyprenyl diphosphate synthase [(2E,6E)-farnesyl diphosphate specific] activity"/>
    <property type="evidence" value="ECO:0007669"/>
    <property type="project" value="TreeGrafter"/>
</dbReference>
<feature type="active site" evidence="2">
    <location>
        <position position="18"/>
    </location>
</feature>
<protein>
    <recommendedName>
        <fullName evidence="2">Isoprenyl transferase</fullName>
        <ecNumber evidence="2">2.5.1.-</ecNumber>
    </recommendedName>
</protein>
<comment type="subunit">
    <text evidence="2">Homodimer.</text>
</comment>
<dbReference type="GO" id="GO:0016094">
    <property type="term" value="P:polyprenol biosynthetic process"/>
    <property type="evidence" value="ECO:0007669"/>
    <property type="project" value="TreeGrafter"/>
</dbReference>
<dbReference type="NCBIfam" id="TIGR00055">
    <property type="entry name" value="uppS"/>
    <property type="match status" value="1"/>
</dbReference>
<keyword evidence="2" id="KW-0460">Magnesium</keyword>
<keyword evidence="2" id="KW-0479">Metal-binding</keyword>
<comment type="caution">
    <text evidence="3">The sequence shown here is derived from an EMBL/GenBank/DDBJ whole genome shotgun (WGS) entry which is preliminary data.</text>
</comment>
<dbReference type="InterPro" id="IPR018520">
    <property type="entry name" value="UPP_synth-like_CS"/>
</dbReference>
<dbReference type="InterPro" id="IPR036424">
    <property type="entry name" value="UPP_synth-like_sf"/>
</dbReference>
<comment type="cofactor">
    <cofactor evidence="2">
        <name>Mg(2+)</name>
        <dbReference type="ChEBI" id="CHEBI:18420"/>
    </cofactor>
    <text evidence="2">Binds 2 magnesium ions per subunit.</text>
</comment>
<dbReference type="Pfam" id="PF01255">
    <property type="entry name" value="Prenyltransf"/>
    <property type="match status" value="1"/>
</dbReference>
<dbReference type="GO" id="GO:0000287">
    <property type="term" value="F:magnesium ion binding"/>
    <property type="evidence" value="ECO:0007669"/>
    <property type="project" value="UniProtKB-UniRule"/>
</dbReference>